<evidence type="ECO:0000313" key="2">
    <source>
        <dbReference type="Proteomes" id="UP000298488"/>
    </source>
</evidence>
<evidence type="ECO:0008006" key="3">
    <source>
        <dbReference type="Google" id="ProtNLM"/>
    </source>
</evidence>
<name>A0A4R8VB58_9MICO</name>
<dbReference type="RefSeq" id="WP_104095149.1">
    <property type="nucleotide sequence ID" value="NZ_JACHBP010000001.1"/>
</dbReference>
<dbReference type="Proteomes" id="UP000298488">
    <property type="component" value="Unassembled WGS sequence"/>
</dbReference>
<sequence length="154" mass="15780">MDFDGVRMLAVLLAIGSGVWVGGVVTVAIVSSSTQTTVAAADRIALFRVFGRRFASFVAATAVLVVLPALALATLEPAPITWGILVLAVGLLPVIAVGIVQARRMTSLRSAAASGGGDPGRLRRNAAVARVLRSLIGLMSLGLPVLAVLVAERI</sequence>
<gene>
    <name evidence="1" type="ORF">E3N84_03905</name>
</gene>
<protein>
    <recommendedName>
        <fullName evidence="3">DUF1772 domain-containing protein</fullName>
    </recommendedName>
</protein>
<organism evidence="1 2">
    <name type="scientific">Terrimesophilobacter mesophilus</name>
    <dbReference type="NCBI Taxonomy" id="433647"/>
    <lineage>
        <taxon>Bacteria</taxon>
        <taxon>Bacillati</taxon>
        <taxon>Actinomycetota</taxon>
        <taxon>Actinomycetes</taxon>
        <taxon>Micrococcales</taxon>
        <taxon>Microbacteriaceae</taxon>
        <taxon>Terrimesophilobacter</taxon>
    </lineage>
</organism>
<reference evidence="1 2" key="1">
    <citation type="submission" date="2019-03" db="EMBL/GenBank/DDBJ databases">
        <title>Genomics of glacier-inhabiting Cryobacterium strains.</title>
        <authorList>
            <person name="Liu Q."/>
            <person name="Xin Y.-H."/>
        </authorList>
    </citation>
    <scope>NUCLEOTIDE SEQUENCE [LARGE SCALE GENOMIC DNA]</scope>
    <source>
        <strain evidence="1 2">CGMCC 1.10440</strain>
    </source>
</reference>
<dbReference type="EMBL" id="SOFI01000003">
    <property type="protein sequence ID" value="TFB79272.1"/>
    <property type="molecule type" value="Genomic_DNA"/>
</dbReference>
<accession>A0A4R8VB58</accession>
<comment type="caution">
    <text evidence="1">The sequence shown here is derived from an EMBL/GenBank/DDBJ whole genome shotgun (WGS) entry which is preliminary data.</text>
</comment>
<proteinExistence type="predicted"/>
<dbReference type="AlphaFoldDB" id="A0A4R8VB58"/>
<evidence type="ECO:0000313" key="1">
    <source>
        <dbReference type="EMBL" id="TFB79272.1"/>
    </source>
</evidence>
<keyword evidence="2" id="KW-1185">Reference proteome</keyword>